<feature type="compositionally biased region" description="Basic residues" evidence="1">
    <location>
        <begin position="247"/>
        <end position="263"/>
    </location>
</feature>
<feature type="compositionally biased region" description="Polar residues" evidence="1">
    <location>
        <begin position="354"/>
        <end position="363"/>
    </location>
</feature>
<dbReference type="Proteomes" id="UP001392437">
    <property type="component" value="Unassembled WGS sequence"/>
</dbReference>
<keyword evidence="3" id="KW-1185">Reference proteome</keyword>
<reference evidence="2 3" key="1">
    <citation type="submission" date="2023-01" db="EMBL/GenBank/DDBJ databases">
        <title>Analysis of 21 Apiospora genomes using comparative genomics revels a genus with tremendous synthesis potential of carbohydrate active enzymes and secondary metabolites.</title>
        <authorList>
            <person name="Sorensen T."/>
        </authorList>
    </citation>
    <scope>NUCLEOTIDE SEQUENCE [LARGE SCALE GENOMIC DNA]</scope>
    <source>
        <strain evidence="2 3">CBS 117206</strain>
    </source>
</reference>
<name>A0AAW0R7T6_9PEZI</name>
<organism evidence="2 3">
    <name type="scientific">Apiospora kogelbergensis</name>
    <dbReference type="NCBI Taxonomy" id="1337665"/>
    <lineage>
        <taxon>Eukaryota</taxon>
        <taxon>Fungi</taxon>
        <taxon>Dikarya</taxon>
        <taxon>Ascomycota</taxon>
        <taxon>Pezizomycotina</taxon>
        <taxon>Sordariomycetes</taxon>
        <taxon>Xylariomycetidae</taxon>
        <taxon>Amphisphaeriales</taxon>
        <taxon>Apiosporaceae</taxon>
        <taxon>Apiospora</taxon>
    </lineage>
</organism>
<feature type="compositionally biased region" description="Low complexity" evidence="1">
    <location>
        <begin position="467"/>
        <end position="481"/>
    </location>
</feature>
<feature type="region of interest" description="Disordered" evidence="1">
    <location>
        <begin position="233"/>
        <end position="375"/>
    </location>
</feature>
<feature type="region of interest" description="Disordered" evidence="1">
    <location>
        <begin position="581"/>
        <end position="601"/>
    </location>
</feature>
<feature type="compositionally biased region" description="Polar residues" evidence="1">
    <location>
        <begin position="301"/>
        <end position="311"/>
    </location>
</feature>
<proteinExistence type="predicted"/>
<accession>A0AAW0R7T6</accession>
<feature type="compositionally biased region" description="Basic residues" evidence="1">
    <location>
        <begin position="338"/>
        <end position="353"/>
    </location>
</feature>
<dbReference type="AlphaFoldDB" id="A0AAW0R7T6"/>
<feature type="compositionally biased region" description="Acidic residues" evidence="1">
    <location>
        <begin position="587"/>
        <end position="601"/>
    </location>
</feature>
<gene>
    <name evidence="2" type="ORF">PG999_002231</name>
</gene>
<feature type="region of interest" description="Disordered" evidence="1">
    <location>
        <begin position="513"/>
        <end position="550"/>
    </location>
</feature>
<evidence type="ECO:0000313" key="2">
    <source>
        <dbReference type="EMBL" id="KAK8129851.1"/>
    </source>
</evidence>
<evidence type="ECO:0000313" key="3">
    <source>
        <dbReference type="Proteomes" id="UP001392437"/>
    </source>
</evidence>
<evidence type="ECO:0000256" key="1">
    <source>
        <dbReference type="SAM" id="MobiDB-lite"/>
    </source>
</evidence>
<feature type="region of interest" description="Disordered" evidence="1">
    <location>
        <begin position="418"/>
        <end position="481"/>
    </location>
</feature>
<protein>
    <submittedName>
        <fullName evidence="2">Uncharacterized protein</fullName>
    </submittedName>
</protein>
<feature type="compositionally biased region" description="Low complexity" evidence="1">
    <location>
        <begin position="418"/>
        <end position="435"/>
    </location>
</feature>
<comment type="caution">
    <text evidence="2">The sequence shown here is derived from an EMBL/GenBank/DDBJ whole genome shotgun (WGS) entry which is preliminary data.</text>
</comment>
<sequence length="601" mass="64401">MATDQAAQVTATAEMANGTDIMADSINSTVDAIDLAADSINHVAPRDSTVDYEEPIDQAAGTETEATATAEMVDDIDFAAARDSGANYTEYIGQPTEVEANATVTSDTANGTESVVAHDSANEPMGSTGEVAEAEVEASEAVMTTNGTELRVPQGSIGDHLKDTDEVVIEAEAETEAMNQAEIMDGSESVVTQHKSDRKGKAPEKIYYCKGNCEAGPSRQTDQKGKAPVEVIHRGNTEAGPSQPSRREKKRTKDLKRLARKAREKSEASNASEPAVAQDTNDDHVKASGGPVEAEAEDQTEAANGSESLGAQGTDADATNHTEEAATEAANEASAPKTSKRRKEREKRKRQKSARNSTASTSAGGARNRDPGMYLYLDENMRGTADGFKMFEASDRGSDGGFASHVFGYDDFLLAPPASSAMSSSSSNGSLTPRSTRMPTPQPFVYNEAEVTEGNKASDDLGPTPGPVTNPSSNPSLPSTTTAAVQNVLPNGTPIRQGFTADDLKLSDTYRSITWQESTGREPPRPVPLTKEDEAVEDETPSLRGPTFIEPHLRASYFPESYPQDYAGNPKWHEYIAKKQSLREETKESEEEEDERGEEEQ</sequence>
<dbReference type="EMBL" id="JAQQWP010000002">
    <property type="protein sequence ID" value="KAK8129851.1"/>
    <property type="molecule type" value="Genomic_DNA"/>
</dbReference>